<feature type="region of interest" description="Disordered" evidence="1">
    <location>
        <begin position="78"/>
        <end position="129"/>
    </location>
</feature>
<reference evidence="2 3" key="1">
    <citation type="submission" date="2019-04" db="EMBL/GenBank/DDBJ databases">
        <title>Chromosome genome assembly for Takifugu flavidus.</title>
        <authorList>
            <person name="Xiao S."/>
        </authorList>
    </citation>
    <scope>NUCLEOTIDE SEQUENCE [LARGE SCALE GENOMIC DNA]</scope>
    <source>
        <strain evidence="2">HTHZ2018</strain>
        <tissue evidence="2">Muscle</tissue>
    </source>
</reference>
<feature type="region of interest" description="Disordered" evidence="1">
    <location>
        <begin position="1"/>
        <end position="40"/>
    </location>
</feature>
<gene>
    <name evidence="2" type="ORF">D4764_16G0008320</name>
</gene>
<comment type="caution">
    <text evidence="2">The sequence shown here is derived from an EMBL/GenBank/DDBJ whole genome shotgun (WGS) entry which is preliminary data.</text>
</comment>
<accession>A0A5C6NZ46</accession>
<dbReference type="AlphaFoldDB" id="A0A5C6NZ46"/>
<dbReference type="Proteomes" id="UP000324091">
    <property type="component" value="Chromosome 16"/>
</dbReference>
<proteinExistence type="predicted"/>
<feature type="non-terminal residue" evidence="2">
    <location>
        <position position="1"/>
    </location>
</feature>
<feature type="compositionally biased region" description="Basic and acidic residues" evidence="1">
    <location>
        <begin position="96"/>
        <end position="109"/>
    </location>
</feature>
<evidence type="ECO:0000313" key="2">
    <source>
        <dbReference type="EMBL" id="TWW72335.1"/>
    </source>
</evidence>
<evidence type="ECO:0000313" key="3">
    <source>
        <dbReference type="Proteomes" id="UP000324091"/>
    </source>
</evidence>
<evidence type="ECO:0000256" key="1">
    <source>
        <dbReference type="SAM" id="MobiDB-lite"/>
    </source>
</evidence>
<feature type="compositionally biased region" description="Polar residues" evidence="1">
    <location>
        <begin position="30"/>
        <end position="40"/>
    </location>
</feature>
<feature type="compositionally biased region" description="Basic and acidic residues" evidence="1">
    <location>
        <begin position="1"/>
        <end position="22"/>
    </location>
</feature>
<sequence>GSFTKDKVLVDLVPRPEAHRSAVEGPVASATPSTLQTTQAGEGVKDAVGCHDTEAQVVPSPSLQSGYALFGEQRRKAKVKSKESGGDENFLSSEMARNRESVCDHHRNPEPQACTERGSHQETFERKERRERAVESICSGRTGVCRCCGELTGAGDERGAWEV</sequence>
<protein>
    <submittedName>
        <fullName evidence="2">Uncharacterized protein</fullName>
    </submittedName>
</protein>
<dbReference type="EMBL" id="RHFK02000008">
    <property type="protein sequence ID" value="TWW72335.1"/>
    <property type="molecule type" value="Genomic_DNA"/>
</dbReference>
<organism evidence="2 3">
    <name type="scientific">Takifugu flavidus</name>
    <name type="common">sansaifugu</name>
    <dbReference type="NCBI Taxonomy" id="433684"/>
    <lineage>
        <taxon>Eukaryota</taxon>
        <taxon>Metazoa</taxon>
        <taxon>Chordata</taxon>
        <taxon>Craniata</taxon>
        <taxon>Vertebrata</taxon>
        <taxon>Euteleostomi</taxon>
        <taxon>Actinopterygii</taxon>
        <taxon>Neopterygii</taxon>
        <taxon>Teleostei</taxon>
        <taxon>Neoteleostei</taxon>
        <taxon>Acanthomorphata</taxon>
        <taxon>Eupercaria</taxon>
        <taxon>Tetraodontiformes</taxon>
        <taxon>Tetradontoidea</taxon>
        <taxon>Tetraodontidae</taxon>
        <taxon>Takifugu</taxon>
    </lineage>
</organism>
<keyword evidence="3" id="KW-1185">Reference proteome</keyword>
<feature type="compositionally biased region" description="Basic and acidic residues" evidence="1">
    <location>
        <begin position="117"/>
        <end position="129"/>
    </location>
</feature>
<name>A0A5C6NZ46_9TELE</name>